<evidence type="ECO:0000313" key="2">
    <source>
        <dbReference type="Proteomes" id="UP001589833"/>
    </source>
</evidence>
<name>A0ABV6NP59_9BACI</name>
<keyword evidence="2" id="KW-1185">Reference proteome</keyword>
<dbReference type="SUPFAM" id="SSF53800">
    <property type="entry name" value="Chelatase"/>
    <property type="match status" value="1"/>
</dbReference>
<proteinExistence type="predicted"/>
<comment type="caution">
    <text evidence="1">The sequence shown here is derived from an EMBL/GenBank/DDBJ whole genome shotgun (WGS) entry which is preliminary data.</text>
</comment>
<organism evidence="1 2">
    <name type="scientific">Halalkalibacter alkalisediminis</name>
    <dbReference type="NCBI Taxonomy" id="935616"/>
    <lineage>
        <taxon>Bacteria</taxon>
        <taxon>Bacillati</taxon>
        <taxon>Bacillota</taxon>
        <taxon>Bacilli</taxon>
        <taxon>Bacillales</taxon>
        <taxon>Bacillaceae</taxon>
        <taxon>Halalkalibacter</taxon>
    </lineage>
</organism>
<dbReference type="Proteomes" id="UP001589833">
    <property type="component" value="Unassembled WGS sequence"/>
</dbReference>
<dbReference type="RefSeq" id="WP_273844717.1">
    <property type="nucleotide sequence ID" value="NZ_JAQQWT010000010.1"/>
</dbReference>
<accession>A0ABV6NP59</accession>
<reference evidence="1 2" key="1">
    <citation type="submission" date="2024-09" db="EMBL/GenBank/DDBJ databases">
        <authorList>
            <person name="Sun Q."/>
            <person name="Mori K."/>
        </authorList>
    </citation>
    <scope>NUCLEOTIDE SEQUENCE [LARGE SCALE GENOMIC DNA]</scope>
    <source>
        <strain evidence="1 2">NCAIM B.02301</strain>
    </source>
</reference>
<protein>
    <submittedName>
        <fullName evidence="1">Uncharacterized protein</fullName>
    </submittedName>
</protein>
<gene>
    <name evidence="1" type="ORF">ACFFH4_26840</name>
</gene>
<sequence>MLYDNDYECKIVTDELKANYYRPSMPNIDSKFINTLANVVLREVMTIKHKRS</sequence>
<dbReference type="EMBL" id="JBHLTR010000131">
    <property type="protein sequence ID" value="MFC0562449.1"/>
    <property type="molecule type" value="Genomic_DNA"/>
</dbReference>
<evidence type="ECO:0000313" key="1">
    <source>
        <dbReference type="EMBL" id="MFC0562449.1"/>
    </source>
</evidence>